<keyword evidence="1" id="KW-0863">Zinc-finger</keyword>
<sequence length="130" mass="14692">MSNKVSNVSAGVESGRRKDDKRDDRKPPRNGPSGVKKDQKRCYICNKTGHLQKDCPYQIAFREIVDRLMQDLPQPASAGQPLRAGPGPSRRRRTAARAASRVQDNGQQQQQNERELPERVDEDEKSKIPD</sequence>
<organism evidence="4 5">
    <name type="scientific">Talaromyces amestolkiae</name>
    <dbReference type="NCBI Taxonomy" id="1196081"/>
    <lineage>
        <taxon>Eukaryota</taxon>
        <taxon>Fungi</taxon>
        <taxon>Dikarya</taxon>
        <taxon>Ascomycota</taxon>
        <taxon>Pezizomycotina</taxon>
        <taxon>Eurotiomycetes</taxon>
        <taxon>Eurotiomycetidae</taxon>
        <taxon>Eurotiales</taxon>
        <taxon>Trichocomaceae</taxon>
        <taxon>Talaromyces</taxon>
        <taxon>Talaromyces sect. Talaromyces</taxon>
    </lineage>
</organism>
<feature type="domain" description="CCHC-type" evidence="3">
    <location>
        <begin position="41"/>
        <end position="56"/>
    </location>
</feature>
<feature type="compositionally biased region" description="Low complexity" evidence="2">
    <location>
        <begin position="96"/>
        <end position="111"/>
    </location>
</feature>
<feature type="compositionally biased region" description="Basic and acidic residues" evidence="2">
    <location>
        <begin position="14"/>
        <end position="27"/>
    </location>
</feature>
<dbReference type="GeneID" id="63795056"/>
<dbReference type="AlphaFoldDB" id="A0A364L1Z6"/>
<accession>A0A364L1Z6</accession>
<gene>
    <name evidence="4" type="ORF">BHQ10_005840</name>
</gene>
<keyword evidence="1" id="KW-0862">Zinc</keyword>
<proteinExistence type="predicted"/>
<feature type="compositionally biased region" description="Basic and acidic residues" evidence="2">
    <location>
        <begin position="112"/>
        <end position="130"/>
    </location>
</feature>
<comment type="caution">
    <text evidence="4">The sequence shown here is derived from an EMBL/GenBank/DDBJ whole genome shotgun (WGS) entry which is preliminary data.</text>
</comment>
<name>A0A364L1Z6_TALAM</name>
<dbReference type="EMBL" id="MIKG01000010">
    <property type="protein sequence ID" value="RAO69828.1"/>
    <property type="molecule type" value="Genomic_DNA"/>
</dbReference>
<dbReference type="InterPro" id="IPR001878">
    <property type="entry name" value="Znf_CCHC"/>
</dbReference>
<dbReference type="Proteomes" id="UP000249363">
    <property type="component" value="Unassembled WGS sequence"/>
</dbReference>
<dbReference type="GO" id="GO:0003676">
    <property type="term" value="F:nucleic acid binding"/>
    <property type="evidence" value="ECO:0007669"/>
    <property type="project" value="InterPro"/>
</dbReference>
<evidence type="ECO:0000256" key="2">
    <source>
        <dbReference type="SAM" id="MobiDB-lite"/>
    </source>
</evidence>
<keyword evidence="1" id="KW-0479">Metal-binding</keyword>
<dbReference type="Pfam" id="PF00098">
    <property type="entry name" value="zf-CCHC"/>
    <property type="match status" value="1"/>
</dbReference>
<evidence type="ECO:0000256" key="1">
    <source>
        <dbReference type="PROSITE-ProRule" id="PRU00047"/>
    </source>
</evidence>
<evidence type="ECO:0000313" key="4">
    <source>
        <dbReference type="EMBL" id="RAO69828.1"/>
    </source>
</evidence>
<dbReference type="Gene3D" id="4.10.60.10">
    <property type="entry name" value="Zinc finger, CCHC-type"/>
    <property type="match status" value="1"/>
</dbReference>
<protein>
    <recommendedName>
        <fullName evidence="3">CCHC-type domain-containing protein</fullName>
    </recommendedName>
</protein>
<reference evidence="4 5" key="1">
    <citation type="journal article" date="2017" name="Biotechnol. Biofuels">
        <title>Differential beta-glucosidase expression as a function of carbon source availability in Talaromyces amestolkiae: a genomic and proteomic approach.</title>
        <authorList>
            <person name="de Eugenio L.I."/>
            <person name="Mendez-Liter J.A."/>
            <person name="Nieto-Dominguez M."/>
            <person name="Alonso L."/>
            <person name="Gil-Munoz J."/>
            <person name="Barriuso J."/>
            <person name="Prieto A."/>
            <person name="Martinez M.J."/>
        </authorList>
    </citation>
    <scope>NUCLEOTIDE SEQUENCE [LARGE SCALE GENOMIC DNA]</scope>
    <source>
        <strain evidence="4 5">CIB</strain>
    </source>
</reference>
<dbReference type="SUPFAM" id="SSF57756">
    <property type="entry name" value="Retrovirus zinc finger-like domains"/>
    <property type="match status" value="1"/>
</dbReference>
<evidence type="ECO:0000313" key="5">
    <source>
        <dbReference type="Proteomes" id="UP000249363"/>
    </source>
</evidence>
<feature type="region of interest" description="Disordered" evidence="2">
    <location>
        <begin position="71"/>
        <end position="130"/>
    </location>
</feature>
<dbReference type="PROSITE" id="PS50158">
    <property type="entry name" value="ZF_CCHC"/>
    <property type="match status" value="1"/>
</dbReference>
<dbReference type="InterPro" id="IPR036875">
    <property type="entry name" value="Znf_CCHC_sf"/>
</dbReference>
<evidence type="ECO:0000259" key="3">
    <source>
        <dbReference type="PROSITE" id="PS50158"/>
    </source>
</evidence>
<feature type="region of interest" description="Disordered" evidence="2">
    <location>
        <begin position="1"/>
        <end position="41"/>
    </location>
</feature>
<dbReference type="RefSeq" id="XP_040734344.1">
    <property type="nucleotide sequence ID" value="XM_040878360.1"/>
</dbReference>
<keyword evidence="5" id="KW-1185">Reference proteome</keyword>
<dbReference type="SMART" id="SM00343">
    <property type="entry name" value="ZnF_C2HC"/>
    <property type="match status" value="1"/>
</dbReference>
<dbReference type="OrthoDB" id="427960at2759"/>
<dbReference type="GO" id="GO:0008270">
    <property type="term" value="F:zinc ion binding"/>
    <property type="evidence" value="ECO:0007669"/>
    <property type="project" value="UniProtKB-KW"/>
</dbReference>